<name>A0A8S1T170_9CILI</name>
<gene>
    <name evidence="2" type="ORF">PPENT_87.1.T0140147</name>
</gene>
<protein>
    <submittedName>
        <fullName evidence="2">Uncharacterized protein</fullName>
    </submittedName>
</protein>
<dbReference type="OrthoDB" id="308528at2759"/>
<dbReference type="AlphaFoldDB" id="A0A8S1T170"/>
<dbReference type="Proteomes" id="UP000689195">
    <property type="component" value="Unassembled WGS sequence"/>
</dbReference>
<accession>A0A8S1T170</accession>
<organism evidence="2 3">
    <name type="scientific">Paramecium pentaurelia</name>
    <dbReference type="NCBI Taxonomy" id="43138"/>
    <lineage>
        <taxon>Eukaryota</taxon>
        <taxon>Sar</taxon>
        <taxon>Alveolata</taxon>
        <taxon>Ciliophora</taxon>
        <taxon>Intramacronucleata</taxon>
        <taxon>Oligohymenophorea</taxon>
        <taxon>Peniculida</taxon>
        <taxon>Parameciidae</taxon>
        <taxon>Paramecium</taxon>
    </lineage>
</organism>
<dbReference type="EMBL" id="CAJJDO010000014">
    <property type="protein sequence ID" value="CAD8145247.1"/>
    <property type="molecule type" value="Genomic_DNA"/>
</dbReference>
<evidence type="ECO:0000256" key="1">
    <source>
        <dbReference type="SAM" id="Coils"/>
    </source>
</evidence>
<feature type="coiled-coil region" evidence="1">
    <location>
        <begin position="111"/>
        <end position="138"/>
    </location>
</feature>
<evidence type="ECO:0000313" key="3">
    <source>
        <dbReference type="Proteomes" id="UP000689195"/>
    </source>
</evidence>
<sequence length="232" mass="27482">MNYKKKPQKFCSIKKNIKKSIRGAYKKISAEKKREILSTLMHSRDSLSQISQQFNVNKETIRSFYKKLNHKNLYLDLELYLVSKHLNLEESQDGKIEKNQISKQLKQDIDNYQLDEKLEKILKEIQSKREQSKSKKKKPVIQFTSKNRRIINKIVSFIILAGAAAAKNNTEFINDIKTKIIEEFYDAFFFQYLDYDPVFSNIIYTSISPLNFEYESSQFSQSQQTETRPYFP</sequence>
<comment type="caution">
    <text evidence="2">The sequence shown here is derived from an EMBL/GenBank/DDBJ whole genome shotgun (WGS) entry which is preliminary data.</text>
</comment>
<keyword evidence="1" id="KW-0175">Coiled coil</keyword>
<reference evidence="2" key="1">
    <citation type="submission" date="2021-01" db="EMBL/GenBank/DDBJ databases">
        <authorList>
            <consortium name="Genoscope - CEA"/>
            <person name="William W."/>
        </authorList>
    </citation>
    <scope>NUCLEOTIDE SEQUENCE</scope>
</reference>
<keyword evidence="3" id="KW-1185">Reference proteome</keyword>
<proteinExistence type="predicted"/>
<evidence type="ECO:0000313" key="2">
    <source>
        <dbReference type="EMBL" id="CAD8145247.1"/>
    </source>
</evidence>